<keyword evidence="5" id="KW-0964">Secreted</keyword>
<dbReference type="InterPro" id="IPR010930">
    <property type="entry name" value="Flg_bb/hook_C_dom"/>
</dbReference>
<dbReference type="GO" id="GO:0009424">
    <property type="term" value="C:bacterial-type flagellum hook"/>
    <property type="evidence" value="ECO:0007669"/>
    <property type="project" value="InterPro"/>
</dbReference>
<evidence type="ECO:0000256" key="5">
    <source>
        <dbReference type="ARBA" id="ARBA00022525"/>
    </source>
</evidence>
<dbReference type="OrthoDB" id="9802553at2"/>
<comment type="similarity">
    <text evidence="3">Belongs to the flagella basal body rod proteins family.</text>
</comment>
<dbReference type="InterPro" id="IPR053927">
    <property type="entry name" value="FlgK_helical"/>
</dbReference>
<dbReference type="GO" id="GO:0005198">
    <property type="term" value="F:structural molecule activity"/>
    <property type="evidence" value="ECO:0007669"/>
    <property type="project" value="InterPro"/>
</dbReference>
<dbReference type="PANTHER" id="PTHR30033:SF1">
    <property type="entry name" value="FLAGELLAR HOOK-ASSOCIATED PROTEIN 1"/>
    <property type="match status" value="1"/>
</dbReference>
<dbReference type="PATRIC" id="fig|36849.3.peg.1840"/>
<dbReference type="Pfam" id="PF22638">
    <property type="entry name" value="FlgK_D1"/>
    <property type="match status" value="1"/>
</dbReference>
<dbReference type="Proteomes" id="UP000050326">
    <property type="component" value="Unassembled WGS sequence"/>
</dbReference>
<organism evidence="9 10">
    <name type="scientific">Oxobacter pfennigii</name>
    <dbReference type="NCBI Taxonomy" id="36849"/>
    <lineage>
        <taxon>Bacteria</taxon>
        <taxon>Bacillati</taxon>
        <taxon>Bacillota</taxon>
        <taxon>Clostridia</taxon>
        <taxon>Eubacteriales</taxon>
        <taxon>Clostridiaceae</taxon>
        <taxon>Oxobacter</taxon>
    </lineage>
</organism>
<name>A0A0P8WQ17_9CLOT</name>
<dbReference type="InterPro" id="IPR002371">
    <property type="entry name" value="FlgK"/>
</dbReference>
<dbReference type="GO" id="GO:0044780">
    <property type="term" value="P:bacterial-type flagellum assembly"/>
    <property type="evidence" value="ECO:0007669"/>
    <property type="project" value="InterPro"/>
</dbReference>
<evidence type="ECO:0000313" key="9">
    <source>
        <dbReference type="EMBL" id="KPU44661.1"/>
    </source>
</evidence>
<accession>A0A0P8WQ17</accession>
<dbReference type="Pfam" id="PF06429">
    <property type="entry name" value="Flg_bbr_C"/>
    <property type="match status" value="1"/>
</dbReference>
<dbReference type="RefSeq" id="WP_054874800.1">
    <property type="nucleotide sequence ID" value="NZ_LKET01000029.1"/>
</dbReference>
<keyword evidence="9" id="KW-0282">Flagellum</keyword>
<keyword evidence="9" id="KW-0969">Cilium</keyword>
<evidence type="ECO:0000256" key="3">
    <source>
        <dbReference type="ARBA" id="ARBA00009677"/>
    </source>
</evidence>
<protein>
    <recommendedName>
        <fullName evidence="4">Flagellar hook-associated protein 1</fullName>
    </recommendedName>
</protein>
<evidence type="ECO:0000256" key="4">
    <source>
        <dbReference type="ARBA" id="ARBA00016244"/>
    </source>
</evidence>
<evidence type="ECO:0000313" key="10">
    <source>
        <dbReference type="Proteomes" id="UP000050326"/>
    </source>
</evidence>
<dbReference type="AlphaFoldDB" id="A0A0P8WQ17"/>
<evidence type="ECO:0000259" key="7">
    <source>
        <dbReference type="Pfam" id="PF06429"/>
    </source>
</evidence>
<sequence>MSGLFGTLGLLKKTVNTKQAAITTTTHNIANADTEGYTRQRVDMATSRALDLYTMSGKHYLGTGVDIRGVSRIRDMYLDVQIRDENANLGKYEARDEFMTQIEAITMEPSTETDGISSTSELLTEMWNSWQDLVNNPHNLNSKTYVVESSLSLTNEMNHIYSQLTKLQTVSKTLASQKIDTFNSNLKQIDDLTKQIVRAELTGGSPNDLLDKRDLLLDELSKMMDITVTYGQYGKITISTGEQADNHNFVIYSEARFATLEYYEADDHLDWHYEEDTDGDGVKESLIHCMEHTQKGGTIAGYYAVGNEIDNYKDRLDAMARSIAASVNLIHNVGLDASGNYVYYQPGDPEYLPVFTNGSTDPADWVEDNITAGNITINQDLLTNAEKLRAGMQLGPSYGEPFTDTADTRRALALAQLRDVKLDIENILTNVPPGTVRDYINYELDGSGNLINFGNLVSSDTASNKVTVSGFYEDLILKIGSYAEESKNMTAGENELVSQLMARRDSISGVSTDEETVNLIQFQHSLNAAFNAISVVDKLLETVINLVR</sequence>
<dbReference type="STRING" id="36849.OXPF_17470"/>
<comment type="caution">
    <text evidence="9">The sequence shown here is derived from an EMBL/GenBank/DDBJ whole genome shotgun (WGS) entry which is preliminary data.</text>
</comment>
<gene>
    <name evidence="9" type="primary">flgK</name>
    <name evidence="9" type="ORF">OXPF_17470</name>
</gene>
<dbReference type="EMBL" id="LKET01000029">
    <property type="protein sequence ID" value="KPU44661.1"/>
    <property type="molecule type" value="Genomic_DNA"/>
</dbReference>
<dbReference type="PANTHER" id="PTHR30033">
    <property type="entry name" value="FLAGELLAR HOOK-ASSOCIATED PROTEIN 1"/>
    <property type="match status" value="1"/>
</dbReference>
<dbReference type="SUPFAM" id="SSF64518">
    <property type="entry name" value="Phase 1 flagellin"/>
    <property type="match status" value="1"/>
</dbReference>
<keyword evidence="10" id="KW-1185">Reference proteome</keyword>
<feature type="domain" description="Flagellar basal-body/hook protein C-terminal" evidence="7">
    <location>
        <begin position="507"/>
        <end position="546"/>
    </location>
</feature>
<comment type="subcellular location">
    <subcellularLocation>
        <location evidence="1">Bacterial flagellum</location>
    </subcellularLocation>
    <subcellularLocation>
        <location evidence="2">Secreted</location>
    </subcellularLocation>
</comment>
<evidence type="ECO:0000256" key="1">
    <source>
        <dbReference type="ARBA" id="ARBA00004365"/>
    </source>
</evidence>
<reference evidence="9 10" key="1">
    <citation type="submission" date="2015-09" db="EMBL/GenBank/DDBJ databases">
        <title>Genome sequence of Oxobacter pfennigii DSM 3222.</title>
        <authorList>
            <person name="Poehlein A."/>
            <person name="Bengelsdorf F.R."/>
            <person name="Schiel-Bengelsdorf B."/>
            <person name="Duerre P."/>
            <person name="Daniel R."/>
        </authorList>
    </citation>
    <scope>NUCLEOTIDE SEQUENCE [LARGE SCALE GENOMIC DNA]</scope>
    <source>
        <strain evidence="9 10">DSM 3222</strain>
    </source>
</reference>
<dbReference type="GO" id="GO:0005576">
    <property type="term" value="C:extracellular region"/>
    <property type="evidence" value="ECO:0007669"/>
    <property type="project" value="UniProtKB-SubCell"/>
</dbReference>
<evidence type="ECO:0000256" key="2">
    <source>
        <dbReference type="ARBA" id="ARBA00004613"/>
    </source>
</evidence>
<keyword evidence="6" id="KW-0975">Bacterial flagellum</keyword>
<proteinExistence type="inferred from homology"/>
<evidence type="ECO:0000256" key="6">
    <source>
        <dbReference type="ARBA" id="ARBA00023143"/>
    </source>
</evidence>
<dbReference type="NCBIfam" id="TIGR02492">
    <property type="entry name" value="flgK_ends"/>
    <property type="match status" value="1"/>
</dbReference>
<feature type="domain" description="Flagellar hook-associated protein FlgK helical" evidence="8">
    <location>
        <begin position="117"/>
        <end position="340"/>
    </location>
</feature>
<evidence type="ECO:0000259" key="8">
    <source>
        <dbReference type="Pfam" id="PF22638"/>
    </source>
</evidence>
<keyword evidence="9" id="KW-0966">Cell projection</keyword>